<name>A0A0G0L8J5_9BACT</name>
<dbReference type="EMBL" id="LBVL01000022">
    <property type="protein sequence ID" value="KKQ84165.1"/>
    <property type="molecule type" value="Genomic_DNA"/>
</dbReference>
<sequence>MAKKRARISKVSPSDNSGVHTKNLLVATVALLSALLILNVVSLTGFSVNTRSSTVKFIGDDTCTMLGGIILREGTSANYNGQRVSLVSTSDSVIAVDIDGETKGIKSGHDGFIKGVTVRNFAANDNNACLILN</sequence>
<protein>
    <submittedName>
        <fullName evidence="1">Uncharacterized protein</fullName>
    </submittedName>
</protein>
<comment type="caution">
    <text evidence="1">The sequence shown here is derived from an EMBL/GenBank/DDBJ whole genome shotgun (WGS) entry which is preliminary data.</text>
</comment>
<dbReference type="AlphaFoldDB" id="A0A0G0L8J5"/>
<dbReference type="Proteomes" id="UP000034081">
    <property type="component" value="Unassembled WGS sequence"/>
</dbReference>
<evidence type="ECO:0000313" key="1">
    <source>
        <dbReference type="EMBL" id="KKQ84165.1"/>
    </source>
</evidence>
<organism evidence="1 2">
    <name type="scientific">Candidatus Woesebacteria bacterium GW2011_GWB1_38_8</name>
    <dbReference type="NCBI Taxonomy" id="1618570"/>
    <lineage>
        <taxon>Bacteria</taxon>
        <taxon>Candidatus Woeseibacteriota</taxon>
    </lineage>
</organism>
<reference evidence="1 2" key="1">
    <citation type="journal article" date="2015" name="Nature">
        <title>rRNA introns, odd ribosomes, and small enigmatic genomes across a large radiation of phyla.</title>
        <authorList>
            <person name="Brown C.T."/>
            <person name="Hug L.A."/>
            <person name="Thomas B.C."/>
            <person name="Sharon I."/>
            <person name="Castelle C.J."/>
            <person name="Singh A."/>
            <person name="Wilkins M.J."/>
            <person name="Williams K.H."/>
            <person name="Banfield J.F."/>
        </authorList>
    </citation>
    <scope>NUCLEOTIDE SEQUENCE [LARGE SCALE GENOMIC DNA]</scope>
</reference>
<evidence type="ECO:0000313" key="2">
    <source>
        <dbReference type="Proteomes" id="UP000034081"/>
    </source>
</evidence>
<accession>A0A0G0L8J5</accession>
<proteinExistence type="predicted"/>
<dbReference type="STRING" id="1618570.UT08_C0022G0002"/>
<gene>
    <name evidence="1" type="ORF">UT08_C0022G0002</name>
</gene>